<feature type="region of interest" description="Disordered" evidence="14">
    <location>
        <begin position="488"/>
        <end position="573"/>
    </location>
</feature>
<keyword evidence="9" id="KW-0804">Transcription</keyword>
<feature type="domain" description="DDT" evidence="17">
    <location>
        <begin position="886"/>
        <end position="951"/>
    </location>
</feature>
<comment type="similarity">
    <text evidence="2">Belongs to the WAL family.</text>
</comment>
<dbReference type="SUPFAM" id="SSF47370">
    <property type="entry name" value="Bromodomain"/>
    <property type="match status" value="1"/>
</dbReference>
<feature type="compositionally biased region" description="Polar residues" evidence="14">
    <location>
        <begin position="253"/>
        <end position="266"/>
    </location>
</feature>
<feature type="compositionally biased region" description="Acidic residues" evidence="14">
    <location>
        <begin position="529"/>
        <end position="539"/>
    </location>
</feature>
<evidence type="ECO:0000256" key="2">
    <source>
        <dbReference type="ARBA" id="ARBA00007444"/>
    </source>
</evidence>
<feature type="compositionally biased region" description="Polar residues" evidence="14">
    <location>
        <begin position="182"/>
        <end position="193"/>
    </location>
</feature>
<dbReference type="CDD" id="cd15545">
    <property type="entry name" value="PHD_BAZ2A_like"/>
    <property type="match status" value="1"/>
</dbReference>
<dbReference type="InterPro" id="IPR028941">
    <property type="entry name" value="WHIM2_dom"/>
</dbReference>
<dbReference type="FunFam" id="3.30.40.10:FF:000199">
    <property type="entry name" value="Bromodomain adjacent to zinc finger domain 2B"/>
    <property type="match status" value="1"/>
</dbReference>
<evidence type="ECO:0000313" key="20">
    <source>
        <dbReference type="Proteomes" id="UP000596742"/>
    </source>
</evidence>
<keyword evidence="6" id="KW-0805">Transcription regulation</keyword>
<evidence type="ECO:0000256" key="12">
    <source>
        <dbReference type="PROSITE-ProRule" id="PRU00146"/>
    </source>
</evidence>
<dbReference type="OrthoDB" id="784962at2759"/>
<feature type="domain" description="PHD-type" evidence="16">
    <location>
        <begin position="1874"/>
        <end position="1921"/>
    </location>
</feature>
<dbReference type="InterPro" id="IPR018501">
    <property type="entry name" value="DDT_dom"/>
</dbReference>
<dbReference type="InterPro" id="IPR018359">
    <property type="entry name" value="Bromodomain_CS"/>
</dbReference>
<dbReference type="SMART" id="SM00297">
    <property type="entry name" value="BROMO"/>
    <property type="match status" value="1"/>
</dbReference>
<evidence type="ECO:0000256" key="8">
    <source>
        <dbReference type="ARBA" id="ARBA00023117"/>
    </source>
</evidence>
<feature type="region of interest" description="Disordered" evidence="14">
    <location>
        <begin position="85"/>
        <end position="104"/>
    </location>
</feature>
<feature type="region of interest" description="Disordered" evidence="14">
    <location>
        <begin position="253"/>
        <end position="285"/>
    </location>
</feature>
<dbReference type="PRINTS" id="PR00503">
    <property type="entry name" value="BROMODOMAIN"/>
</dbReference>
<dbReference type="PROSITE" id="PS50827">
    <property type="entry name" value="DDT"/>
    <property type="match status" value="1"/>
</dbReference>
<dbReference type="InterPro" id="IPR001965">
    <property type="entry name" value="Znf_PHD"/>
</dbReference>
<evidence type="ECO:0000256" key="6">
    <source>
        <dbReference type="ARBA" id="ARBA00023015"/>
    </source>
</evidence>
<feature type="compositionally biased region" description="Polar residues" evidence="14">
    <location>
        <begin position="87"/>
        <end position="98"/>
    </location>
</feature>
<dbReference type="PROSITE" id="PS50014">
    <property type="entry name" value="BROMODOMAIN_2"/>
    <property type="match status" value="1"/>
</dbReference>
<feature type="region of interest" description="Disordered" evidence="14">
    <location>
        <begin position="824"/>
        <end position="845"/>
    </location>
</feature>
<evidence type="ECO:0008006" key="21">
    <source>
        <dbReference type="Google" id="ProtNLM"/>
    </source>
</evidence>
<dbReference type="InterPro" id="IPR013083">
    <property type="entry name" value="Znf_RING/FYVE/PHD"/>
</dbReference>
<feature type="domain" description="Bromo" evidence="15">
    <location>
        <begin position="1989"/>
        <end position="2059"/>
    </location>
</feature>
<feature type="coiled-coil region" evidence="13">
    <location>
        <begin position="744"/>
        <end position="771"/>
    </location>
</feature>
<feature type="compositionally biased region" description="Basic and acidic residues" evidence="14">
    <location>
        <begin position="1756"/>
        <end position="1765"/>
    </location>
</feature>
<feature type="compositionally biased region" description="Polar residues" evidence="14">
    <location>
        <begin position="349"/>
        <end position="371"/>
    </location>
</feature>
<dbReference type="Gene3D" id="3.30.890.10">
    <property type="entry name" value="Methyl-cpg-binding Protein 2, Chain A"/>
    <property type="match status" value="1"/>
</dbReference>
<evidence type="ECO:0000256" key="9">
    <source>
        <dbReference type="ARBA" id="ARBA00023163"/>
    </source>
</evidence>
<feature type="compositionally biased region" description="Polar residues" evidence="14">
    <location>
        <begin position="1259"/>
        <end position="1270"/>
    </location>
</feature>
<dbReference type="Pfam" id="PF00628">
    <property type="entry name" value="PHD"/>
    <property type="match status" value="2"/>
</dbReference>
<feature type="compositionally biased region" description="Basic residues" evidence="14">
    <location>
        <begin position="1924"/>
        <end position="1936"/>
    </location>
</feature>
<dbReference type="SMART" id="SM00384">
    <property type="entry name" value="AT_hook"/>
    <property type="match status" value="2"/>
</dbReference>
<feature type="compositionally biased region" description="Basic and acidic residues" evidence="14">
    <location>
        <begin position="1937"/>
        <end position="1949"/>
    </location>
</feature>
<dbReference type="Pfam" id="PF00439">
    <property type="entry name" value="Bromodomain"/>
    <property type="match status" value="1"/>
</dbReference>
<evidence type="ECO:0000256" key="14">
    <source>
        <dbReference type="SAM" id="MobiDB-lite"/>
    </source>
</evidence>
<evidence type="ECO:0000259" key="15">
    <source>
        <dbReference type="PROSITE" id="PS50014"/>
    </source>
</evidence>
<evidence type="ECO:0000256" key="1">
    <source>
        <dbReference type="ARBA" id="ARBA00004123"/>
    </source>
</evidence>
<comment type="caution">
    <text evidence="19">The sequence shown here is derived from an EMBL/GenBank/DDBJ whole genome shotgun (WGS) entry which is preliminary data.</text>
</comment>
<keyword evidence="4 12" id="KW-0863">Zinc-finger</keyword>
<gene>
    <name evidence="19" type="ORF">MGAL_10B013352</name>
</gene>
<keyword evidence="10" id="KW-0539">Nucleus</keyword>
<feature type="compositionally biased region" description="Low complexity" evidence="14">
    <location>
        <begin position="166"/>
        <end position="181"/>
    </location>
</feature>
<feature type="region of interest" description="Disordered" evidence="14">
    <location>
        <begin position="1924"/>
        <end position="1952"/>
    </location>
</feature>
<feature type="region of interest" description="Disordered" evidence="14">
    <location>
        <begin position="1755"/>
        <end position="1782"/>
    </location>
</feature>
<dbReference type="GO" id="GO:0008270">
    <property type="term" value="F:zinc ion binding"/>
    <property type="evidence" value="ECO:0007669"/>
    <property type="project" value="UniProtKB-KW"/>
</dbReference>
<dbReference type="PROSITE" id="PS50016">
    <property type="entry name" value="ZF_PHD_2"/>
    <property type="match status" value="2"/>
</dbReference>
<evidence type="ECO:0000256" key="13">
    <source>
        <dbReference type="SAM" id="Coils"/>
    </source>
</evidence>
<protein>
    <recommendedName>
        <fullName evidence="21">Bromodomain adjacent to zinc finger domain protein 2B</fullName>
    </recommendedName>
</protein>
<dbReference type="InterPro" id="IPR001739">
    <property type="entry name" value="Methyl_CpG_DNA-bd"/>
</dbReference>
<dbReference type="Gene3D" id="1.20.920.10">
    <property type="entry name" value="Bromodomain-like"/>
    <property type="match status" value="1"/>
</dbReference>
<feature type="region of interest" description="Disordered" evidence="14">
    <location>
        <begin position="1059"/>
        <end position="1133"/>
    </location>
</feature>
<dbReference type="PROSITE" id="PS50982">
    <property type="entry name" value="MBD"/>
    <property type="match status" value="1"/>
</dbReference>
<dbReference type="GO" id="GO:0003677">
    <property type="term" value="F:DNA binding"/>
    <property type="evidence" value="ECO:0007669"/>
    <property type="project" value="InterPro"/>
</dbReference>
<feature type="compositionally biased region" description="Basic and acidic residues" evidence="14">
    <location>
        <begin position="1622"/>
        <end position="1639"/>
    </location>
</feature>
<dbReference type="GO" id="GO:0005634">
    <property type="term" value="C:nucleus"/>
    <property type="evidence" value="ECO:0007669"/>
    <property type="project" value="UniProtKB-SubCell"/>
</dbReference>
<dbReference type="SMART" id="SM00391">
    <property type="entry name" value="MBD"/>
    <property type="match status" value="1"/>
</dbReference>
<dbReference type="SMART" id="SM00249">
    <property type="entry name" value="PHD"/>
    <property type="match status" value="2"/>
</dbReference>
<keyword evidence="8 11" id="KW-0103">Bromodomain</keyword>
<evidence type="ECO:0000256" key="4">
    <source>
        <dbReference type="ARBA" id="ARBA00022771"/>
    </source>
</evidence>
<dbReference type="Pfam" id="PF02791">
    <property type="entry name" value="DDT"/>
    <property type="match status" value="1"/>
</dbReference>
<evidence type="ECO:0000259" key="17">
    <source>
        <dbReference type="PROSITE" id="PS50827"/>
    </source>
</evidence>
<dbReference type="PROSITE" id="PS00633">
    <property type="entry name" value="BROMODOMAIN_1"/>
    <property type="match status" value="1"/>
</dbReference>
<dbReference type="InterPro" id="IPR017956">
    <property type="entry name" value="AT_hook_DNA-bd_motif"/>
</dbReference>
<keyword evidence="7 13" id="KW-0175">Coiled coil</keyword>
<sequence length="2094" mass="236759">MDKGEKDDPGSPTRNNLFENAAANLLGVSPFGLPYAAHLAHIPGAFLMGHPAFPVTSLFDGLMGHYPSSLVTSSASAYHSLYSSASMRSPQQKSSPKTVSHKNTITKATTTIATTTTSSCSNSISRKTVTTPVVAGSTGVSLLSGKVKKSTGRPPKTDSLTKTNGSSVSSSHSSSRTSTVSQPVKSPLNLSTNKQKENGVVDNDCQSDISSCSSYLSDDGSNVKGEDKSKNAGSTIHIDGLKKKLIADQIRQRVQSKPTQSTTPSILQPMKRGRGRPPKSNSKEGIALEEIQEYKQQQEELKKQFEANLKEQQIQLKMFKKAQELKDMETSAKINQLLEAHANLGKPLSSEQVESQSTSGTFKPKSKSLQASIDKLKAASKLPSSDNNGASQTVKPRLSSPTGRQTMTSPSHKQQSSHKTKSGSQSHNHISKLGSPTRKRVDSPTNLSMDIGSPSHKHSDAAMSPPVPSPTERSKLFAESLFNKIRTEVEQDNKSDENIFTRIRTESEQNTTCDEDDSSDSDRSQAIEYDSEDRNEESDTSNLAMKRSADEMSEDYDGSSSTSKRPRVQTDERELKVPLERGWKRSTTILAIGKRGFIGEVLYFAPCGKKMKTIPDVMRYIDKHVITNLGRENFSFCTRVNVGEFYEQRGEENEIVKLSQAEIVQRMTLIESKRQKLRKLKEQRGRKKSEKQNKQILLAKQMMEQKFKKKDEQQDMAKKAAEYRLQKTSEKQRLKDMAHSIKHMKALEKRKQQEQLRLLKEQEKLQRHEQMRMERELRAQQILEDREMKRQQALLMKEQVNTDRERRRQHILLVKALETQKKQAEKDRIKESRMAEKKISRERKMEQRRQELQLLRELRRPVDDMQLKEARVLPEYPRIKGIELNGTAFADILMVLEFLHNFSDALGFDSDTLPTLRTLQEAVIGKNEEDMEDYIALTSHLTRYAVMDPGVPNPKEAVTKLGQKIIDVDISDGVVSEVLCIFITARNGKPNEMSDWLQEKPLESLHQNQRASILAFLCNELLCGKSISSEIEKNLDHMGDIRRDKWVIEGQLRRLRVKQGKKFRSPTKPVREDDNSVLTKDGDDSILTCQDGDESTCMSVSKRGSDEEEEKDDESGNEYDENQSVKDNEEEVEDENLSFEECEKKIEKLQKQHAQHRAKVFKASHRVRAITLGQDRYKRRYWVLPKAGGVYVEGLESGHFEETNMKQECEIKSESTSMAVEDTKANIKDIKEENELSSAKLLKLKSSENSSLGSSEVSDNVNIKQESSDFSGKKDNEAENTNSDVEMKSCNGEISTSADNSAISLQTESKNIFLQSPTSNKLSDLCNLSTVKSERSEDSNLIIPHAHSSPLITPYSPSPFNMFFNSFSNQTTESNASPLPAHQHPKSSTPSTDSKSSFLSIDTLLKKESEPVKTSSSSSSIFSTFSLAQDQITSNDDQKPWFSILPRMPCEDLSVAQVTSQLGMHGSYNSLPFFSPLTVSAFPIQSPAFSSFQIGQLTNSNQDEGEIKQNLNISETNNSFKIPNTPKMEPNTPSIFDQGEINTYDEPQPIEKVMTEGWWRVIDQNQVKELMRCCHPRGIREKNLQKTLQKFQEYACESCSKGDKHIVSLEASDSSDSEEENKETSEDKKEDNNEDEKQEKRKKKKRKESEESVIDHAHQVELTVLDAVENLEERVASASLQVKGWKVPQRISDESDIKLVDRFHENLKENEKYPLDVAREKLINLEPNIERRYLKPPLCKNQQINMANISASSFNDGHDSSHCDENGDEDEEEQPSTPAPVPSGLLTWRNAVALSKSPAQLTLCVYQLNNAISWEKSIMKVLCQICRKDDNEAELLLCDGCDKGYHTYCFKPKMDNIPDGDWYCYACISKATGEPCCIVCGRKNGKIIECDHCPRAIHIDCLDPPLPRMPRKYACPSCIANQGMKKKQKRSPKKRRESFVRRERKDSETSTKAVEIPVEKKRGKNVEKLRTAEQSDNMTACRLVLTEMEKHEDGWPFLKPVNFKQFPTYKKYIKNPMDFTTMKNKLRDSLYKTRGEFASDTRLVFNNCMIFNEDESDVGKAGHTMRKYFEQRWKDLLLSSDSTEQPSVVEDENS</sequence>
<feature type="compositionally biased region" description="Acidic residues" evidence="14">
    <location>
        <begin position="1106"/>
        <end position="1121"/>
    </location>
</feature>
<evidence type="ECO:0000256" key="5">
    <source>
        <dbReference type="ARBA" id="ARBA00022833"/>
    </source>
</evidence>
<feature type="region of interest" description="Disordered" evidence="14">
    <location>
        <begin position="143"/>
        <end position="235"/>
    </location>
</feature>
<evidence type="ECO:0000256" key="3">
    <source>
        <dbReference type="ARBA" id="ARBA00022723"/>
    </source>
</evidence>
<dbReference type="GO" id="GO:0000785">
    <property type="term" value="C:chromatin"/>
    <property type="evidence" value="ECO:0007669"/>
    <property type="project" value="TreeGrafter"/>
</dbReference>
<keyword evidence="20" id="KW-1185">Reference proteome</keyword>
<evidence type="ECO:0000256" key="10">
    <source>
        <dbReference type="ARBA" id="ARBA00023242"/>
    </source>
</evidence>
<proteinExistence type="inferred from homology"/>
<dbReference type="SUPFAM" id="SSF57903">
    <property type="entry name" value="FYVE/PHD zinc finger"/>
    <property type="match status" value="2"/>
</dbReference>
<feature type="compositionally biased region" description="Polar residues" evidence="14">
    <location>
        <begin position="382"/>
        <end position="408"/>
    </location>
</feature>
<evidence type="ECO:0000256" key="7">
    <source>
        <dbReference type="ARBA" id="ARBA00023054"/>
    </source>
</evidence>
<feature type="region of interest" description="Disordered" evidence="14">
    <location>
        <begin position="1609"/>
        <end position="1653"/>
    </location>
</feature>
<dbReference type="PANTHER" id="PTHR45915">
    <property type="entry name" value="TRANSCRIPTION INTERMEDIARY FACTOR"/>
    <property type="match status" value="1"/>
</dbReference>
<dbReference type="Proteomes" id="UP000596742">
    <property type="component" value="Unassembled WGS sequence"/>
</dbReference>
<evidence type="ECO:0000313" key="19">
    <source>
        <dbReference type="EMBL" id="VDI01719.1"/>
    </source>
</evidence>
<feature type="compositionally biased region" description="Low complexity" evidence="14">
    <location>
        <begin position="1386"/>
        <end position="1396"/>
    </location>
</feature>
<dbReference type="Pfam" id="PF01429">
    <property type="entry name" value="MBD"/>
    <property type="match status" value="1"/>
</dbReference>
<dbReference type="InterPro" id="IPR036427">
    <property type="entry name" value="Bromodomain-like_sf"/>
</dbReference>
<evidence type="ECO:0000259" key="18">
    <source>
        <dbReference type="PROSITE" id="PS50982"/>
    </source>
</evidence>
<keyword evidence="3" id="KW-0479">Metal-binding</keyword>
<feature type="compositionally biased region" description="Basic and acidic residues" evidence="14">
    <location>
        <begin position="488"/>
        <end position="507"/>
    </location>
</feature>
<dbReference type="InterPro" id="IPR011011">
    <property type="entry name" value="Znf_FYVE_PHD"/>
</dbReference>
<reference evidence="19" key="1">
    <citation type="submission" date="2018-11" db="EMBL/GenBank/DDBJ databases">
        <authorList>
            <person name="Alioto T."/>
            <person name="Alioto T."/>
        </authorList>
    </citation>
    <scope>NUCLEOTIDE SEQUENCE</scope>
</reference>
<dbReference type="InterPro" id="IPR001487">
    <property type="entry name" value="Bromodomain"/>
</dbReference>
<evidence type="ECO:0000256" key="11">
    <source>
        <dbReference type="PROSITE-ProRule" id="PRU00035"/>
    </source>
</evidence>
<feature type="region of interest" description="Disordered" evidence="14">
    <location>
        <begin position="1248"/>
        <end position="1284"/>
    </location>
</feature>
<feature type="domain" description="MBD" evidence="18">
    <location>
        <begin position="569"/>
        <end position="641"/>
    </location>
</feature>
<accession>A0A8B6C934</accession>
<organism evidence="19 20">
    <name type="scientific">Mytilus galloprovincialis</name>
    <name type="common">Mediterranean mussel</name>
    <dbReference type="NCBI Taxonomy" id="29158"/>
    <lineage>
        <taxon>Eukaryota</taxon>
        <taxon>Metazoa</taxon>
        <taxon>Spiralia</taxon>
        <taxon>Lophotrochozoa</taxon>
        <taxon>Mollusca</taxon>
        <taxon>Bivalvia</taxon>
        <taxon>Autobranchia</taxon>
        <taxon>Pteriomorphia</taxon>
        <taxon>Mytilida</taxon>
        <taxon>Mytiloidea</taxon>
        <taxon>Mytilidae</taxon>
        <taxon>Mytilinae</taxon>
        <taxon>Mytilus</taxon>
    </lineage>
</organism>
<keyword evidence="5" id="KW-0862">Zinc</keyword>
<dbReference type="EMBL" id="UYJE01001391">
    <property type="protein sequence ID" value="VDI01719.1"/>
    <property type="molecule type" value="Genomic_DNA"/>
</dbReference>
<feature type="region of interest" description="Disordered" evidence="14">
    <location>
        <begin position="348"/>
        <end position="473"/>
    </location>
</feature>
<feature type="domain" description="PHD-type" evidence="16">
    <location>
        <begin position="1820"/>
        <end position="1870"/>
    </location>
</feature>
<dbReference type="SUPFAM" id="SSF54171">
    <property type="entry name" value="DNA-binding domain"/>
    <property type="match status" value="1"/>
</dbReference>
<comment type="subcellular location">
    <subcellularLocation>
        <location evidence="1">Nucleus</location>
    </subcellularLocation>
</comment>
<feature type="compositionally biased region" description="Low complexity" evidence="14">
    <location>
        <begin position="1248"/>
        <end position="1258"/>
    </location>
</feature>
<feature type="compositionally biased region" description="Low complexity" evidence="14">
    <location>
        <begin position="202"/>
        <end position="220"/>
    </location>
</feature>
<dbReference type="InterPro" id="IPR019787">
    <property type="entry name" value="Znf_PHD-finger"/>
</dbReference>
<name>A0A8B6C934_MYTGA</name>
<evidence type="ECO:0000259" key="16">
    <source>
        <dbReference type="PROSITE" id="PS50016"/>
    </source>
</evidence>
<dbReference type="PANTHER" id="PTHR45915:SF2">
    <property type="entry name" value="TOUTATIS, ISOFORM E"/>
    <property type="match status" value="1"/>
</dbReference>
<dbReference type="InterPro" id="IPR016177">
    <property type="entry name" value="DNA-bd_dom_sf"/>
</dbReference>
<dbReference type="Pfam" id="PF15613">
    <property type="entry name" value="WSD"/>
    <property type="match status" value="1"/>
</dbReference>
<feature type="region of interest" description="Disordered" evidence="14">
    <location>
        <begin position="1371"/>
        <end position="1396"/>
    </location>
</feature>
<dbReference type="Gene3D" id="3.30.40.10">
    <property type="entry name" value="Zinc/RING finger domain, C3HC4 (zinc finger)"/>
    <property type="match status" value="2"/>
</dbReference>